<reference evidence="1 3" key="1">
    <citation type="journal article" date="2011" name="Nature">
        <title>The Medicago genome provides insight into the evolution of rhizobial symbioses.</title>
        <authorList>
            <person name="Young N.D."/>
            <person name="Debelle F."/>
            <person name="Oldroyd G.E."/>
            <person name="Geurts R."/>
            <person name="Cannon S.B."/>
            <person name="Udvardi M.K."/>
            <person name="Benedito V.A."/>
            <person name="Mayer K.F."/>
            <person name="Gouzy J."/>
            <person name="Schoof H."/>
            <person name="Van de Peer Y."/>
            <person name="Proost S."/>
            <person name="Cook D.R."/>
            <person name="Meyers B.C."/>
            <person name="Spannagl M."/>
            <person name="Cheung F."/>
            <person name="De Mita S."/>
            <person name="Krishnakumar V."/>
            <person name="Gundlach H."/>
            <person name="Zhou S."/>
            <person name="Mudge J."/>
            <person name="Bharti A.K."/>
            <person name="Murray J.D."/>
            <person name="Naoumkina M.A."/>
            <person name="Rosen B."/>
            <person name="Silverstein K.A."/>
            <person name="Tang H."/>
            <person name="Rombauts S."/>
            <person name="Zhao P.X."/>
            <person name="Zhou P."/>
            <person name="Barbe V."/>
            <person name="Bardou P."/>
            <person name="Bechner M."/>
            <person name="Bellec A."/>
            <person name="Berger A."/>
            <person name="Berges H."/>
            <person name="Bidwell S."/>
            <person name="Bisseling T."/>
            <person name="Choisne N."/>
            <person name="Couloux A."/>
            <person name="Denny R."/>
            <person name="Deshpande S."/>
            <person name="Dai X."/>
            <person name="Doyle J.J."/>
            <person name="Dudez A.M."/>
            <person name="Farmer A.D."/>
            <person name="Fouteau S."/>
            <person name="Franken C."/>
            <person name="Gibelin C."/>
            <person name="Gish J."/>
            <person name="Goldstein S."/>
            <person name="Gonzalez A.J."/>
            <person name="Green P.J."/>
            <person name="Hallab A."/>
            <person name="Hartog M."/>
            <person name="Hua A."/>
            <person name="Humphray S.J."/>
            <person name="Jeong D.H."/>
            <person name="Jing Y."/>
            <person name="Jocker A."/>
            <person name="Kenton S.M."/>
            <person name="Kim D.J."/>
            <person name="Klee K."/>
            <person name="Lai H."/>
            <person name="Lang C."/>
            <person name="Lin S."/>
            <person name="Macmil S.L."/>
            <person name="Magdelenat G."/>
            <person name="Matthews L."/>
            <person name="McCorrison J."/>
            <person name="Monaghan E.L."/>
            <person name="Mun J.H."/>
            <person name="Najar F.Z."/>
            <person name="Nicholson C."/>
            <person name="Noirot C."/>
            <person name="O'Bleness M."/>
            <person name="Paule C.R."/>
            <person name="Poulain J."/>
            <person name="Prion F."/>
            <person name="Qin B."/>
            <person name="Qu C."/>
            <person name="Retzel E.F."/>
            <person name="Riddle C."/>
            <person name="Sallet E."/>
            <person name="Samain S."/>
            <person name="Samson N."/>
            <person name="Sanders I."/>
            <person name="Saurat O."/>
            <person name="Scarpelli C."/>
            <person name="Schiex T."/>
            <person name="Segurens B."/>
            <person name="Severin A.J."/>
            <person name="Sherrier D.J."/>
            <person name="Shi R."/>
            <person name="Sims S."/>
            <person name="Singer S.R."/>
            <person name="Sinharoy S."/>
            <person name="Sterck L."/>
            <person name="Viollet A."/>
            <person name="Wang B.B."/>
            <person name="Wang K."/>
            <person name="Wang M."/>
            <person name="Wang X."/>
            <person name="Warfsmann J."/>
            <person name="Weissenbach J."/>
            <person name="White D.D."/>
            <person name="White J.D."/>
            <person name="Wiley G.B."/>
            <person name="Wincker P."/>
            <person name="Xing Y."/>
            <person name="Yang L."/>
            <person name="Yao Z."/>
            <person name="Ying F."/>
            <person name="Zhai J."/>
            <person name="Zhou L."/>
            <person name="Zuber A."/>
            <person name="Denarie J."/>
            <person name="Dixon R.A."/>
            <person name="May G.D."/>
            <person name="Schwartz D.C."/>
            <person name="Rogers J."/>
            <person name="Quetier F."/>
            <person name="Town C.D."/>
            <person name="Roe B.A."/>
        </authorList>
    </citation>
    <scope>NUCLEOTIDE SEQUENCE [LARGE SCALE GENOMIC DNA]</scope>
    <source>
        <strain evidence="1">A17</strain>
        <strain evidence="2 3">cv. Jemalong A17</strain>
    </source>
</reference>
<dbReference type="EMBL" id="CM001222">
    <property type="protein sequence ID" value="AES74481.1"/>
    <property type="molecule type" value="Genomic_DNA"/>
</dbReference>
<keyword evidence="3" id="KW-1185">Reference proteome</keyword>
<evidence type="ECO:0000313" key="2">
    <source>
        <dbReference type="EnsemblPlants" id="AES74481"/>
    </source>
</evidence>
<accession>G7KI80</accession>
<dbReference type="Proteomes" id="UP000002051">
    <property type="component" value="Chromosome 6"/>
</dbReference>
<gene>
    <name evidence="1" type="ordered locus">MTR_6g006780</name>
</gene>
<proteinExistence type="predicted"/>
<dbReference type="PaxDb" id="3880-AES74481"/>
<organism evidence="1 3">
    <name type="scientific">Medicago truncatula</name>
    <name type="common">Barrel medic</name>
    <name type="synonym">Medicago tribuloides</name>
    <dbReference type="NCBI Taxonomy" id="3880"/>
    <lineage>
        <taxon>Eukaryota</taxon>
        <taxon>Viridiplantae</taxon>
        <taxon>Streptophyta</taxon>
        <taxon>Embryophyta</taxon>
        <taxon>Tracheophyta</taxon>
        <taxon>Spermatophyta</taxon>
        <taxon>Magnoliopsida</taxon>
        <taxon>eudicotyledons</taxon>
        <taxon>Gunneridae</taxon>
        <taxon>Pentapetalae</taxon>
        <taxon>rosids</taxon>
        <taxon>fabids</taxon>
        <taxon>Fabales</taxon>
        <taxon>Fabaceae</taxon>
        <taxon>Papilionoideae</taxon>
        <taxon>50 kb inversion clade</taxon>
        <taxon>NPAAA clade</taxon>
        <taxon>Hologalegina</taxon>
        <taxon>IRL clade</taxon>
        <taxon>Trifolieae</taxon>
        <taxon>Medicago</taxon>
    </lineage>
</organism>
<dbReference type="HOGENOM" id="CLU_2907489_0_0_1"/>
<evidence type="ECO:0000313" key="1">
    <source>
        <dbReference type="EMBL" id="AES74481.1"/>
    </source>
</evidence>
<evidence type="ECO:0000313" key="3">
    <source>
        <dbReference type="Proteomes" id="UP000002051"/>
    </source>
</evidence>
<dbReference type="AlphaFoldDB" id="G7KI80"/>
<dbReference type="EnsemblPlants" id="AES74481">
    <property type="protein sequence ID" value="AES74481"/>
    <property type="gene ID" value="MTR_6g006780"/>
</dbReference>
<sequence>MHKKKKKRTIKTVGEQSQHNLFLQPLKEKKEPTSSNSTIKCVEIIRSDAVIGVQTSIIHLCL</sequence>
<name>G7KI80_MEDTR</name>
<reference evidence="2" key="3">
    <citation type="submission" date="2015-04" db="UniProtKB">
        <authorList>
            <consortium name="EnsemblPlants"/>
        </authorList>
    </citation>
    <scope>IDENTIFICATION</scope>
    <source>
        <strain evidence="2">cv. Jemalong A17</strain>
    </source>
</reference>
<reference evidence="1 3" key="2">
    <citation type="journal article" date="2014" name="BMC Genomics">
        <title>An improved genome release (version Mt4.0) for the model legume Medicago truncatula.</title>
        <authorList>
            <person name="Tang H."/>
            <person name="Krishnakumar V."/>
            <person name="Bidwell S."/>
            <person name="Rosen B."/>
            <person name="Chan A."/>
            <person name="Zhou S."/>
            <person name="Gentzbittel L."/>
            <person name="Childs K.L."/>
            <person name="Yandell M."/>
            <person name="Gundlach H."/>
            <person name="Mayer K.F."/>
            <person name="Schwartz D.C."/>
            <person name="Town C.D."/>
        </authorList>
    </citation>
    <scope>GENOME REANNOTATION</scope>
    <source>
        <strain evidence="2 3">cv. Jemalong A17</strain>
    </source>
</reference>
<protein>
    <submittedName>
        <fullName evidence="1 2">Uncharacterized protein</fullName>
    </submittedName>
</protein>